<dbReference type="AlphaFoldDB" id="A0A699YRS6"/>
<dbReference type="Proteomes" id="UP000485058">
    <property type="component" value="Unassembled WGS sequence"/>
</dbReference>
<keyword evidence="2" id="KW-1185">Reference proteome</keyword>
<accession>A0A699YRS6</accession>
<evidence type="ECO:0000313" key="1">
    <source>
        <dbReference type="EMBL" id="GFH10438.1"/>
    </source>
</evidence>
<comment type="caution">
    <text evidence="1">The sequence shown here is derived from an EMBL/GenBank/DDBJ whole genome shotgun (WGS) entry which is preliminary data.</text>
</comment>
<reference evidence="1 2" key="1">
    <citation type="submission" date="2020-02" db="EMBL/GenBank/DDBJ databases">
        <title>Draft genome sequence of Haematococcus lacustris strain NIES-144.</title>
        <authorList>
            <person name="Morimoto D."/>
            <person name="Nakagawa S."/>
            <person name="Yoshida T."/>
            <person name="Sawayama S."/>
        </authorList>
    </citation>
    <scope>NUCLEOTIDE SEQUENCE [LARGE SCALE GENOMIC DNA]</scope>
    <source>
        <strain evidence="1 2">NIES-144</strain>
    </source>
</reference>
<name>A0A699YRS6_HAELA</name>
<proteinExistence type="predicted"/>
<gene>
    <name evidence="1" type="ORF">HaLaN_05748</name>
</gene>
<dbReference type="EMBL" id="BLLF01000315">
    <property type="protein sequence ID" value="GFH10438.1"/>
    <property type="molecule type" value="Genomic_DNA"/>
</dbReference>
<sequence length="66" mass="6906">MHDMWDESAGDQADELCPPADWGCQDEFQCSLDVMLPFATLPGELQGGLPGELDAVLAPGSPGGCL</sequence>
<organism evidence="1 2">
    <name type="scientific">Haematococcus lacustris</name>
    <name type="common">Green alga</name>
    <name type="synonym">Haematococcus pluvialis</name>
    <dbReference type="NCBI Taxonomy" id="44745"/>
    <lineage>
        <taxon>Eukaryota</taxon>
        <taxon>Viridiplantae</taxon>
        <taxon>Chlorophyta</taxon>
        <taxon>core chlorophytes</taxon>
        <taxon>Chlorophyceae</taxon>
        <taxon>CS clade</taxon>
        <taxon>Chlamydomonadales</taxon>
        <taxon>Haematococcaceae</taxon>
        <taxon>Haematococcus</taxon>
    </lineage>
</organism>
<protein>
    <submittedName>
        <fullName evidence="1">Uncharacterized protein</fullName>
    </submittedName>
</protein>
<evidence type="ECO:0000313" key="2">
    <source>
        <dbReference type="Proteomes" id="UP000485058"/>
    </source>
</evidence>